<comment type="caution">
    <text evidence="1">The sequence shown here is derived from an EMBL/GenBank/DDBJ whole genome shotgun (WGS) entry which is preliminary data.</text>
</comment>
<evidence type="ECO:0000313" key="2">
    <source>
        <dbReference type="Proteomes" id="UP000559010"/>
    </source>
</evidence>
<gene>
    <name evidence="1" type="ORF">HH304_03965</name>
</gene>
<protein>
    <recommendedName>
        <fullName evidence="3">Lipocalin-like protein</fullName>
    </recommendedName>
</protein>
<dbReference type="EMBL" id="JABBNU010000002">
    <property type="protein sequence ID" value="NMM47543.1"/>
    <property type="molecule type" value="Genomic_DNA"/>
</dbReference>
<accession>A0A848ISW2</accession>
<dbReference type="RefSeq" id="WP_271711486.1">
    <property type="nucleotide sequence ID" value="NZ_JABBNU010000002.1"/>
</dbReference>
<dbReference type="Proteomes" id="UP000559010">
    <property type="component" value="Unassembled WGS sequence"/>
</dbReference>
<keyword evidence="2" id="KW-1185">Reference proteome</keyword>
<evidence type="ECO:0008006" key="3">
    <source>
        <dbReference type="Google" id="ProtNLM"/>
    </source>
</evidence>
<dbReference type="AlphaFoldDB" id="A0A848ISW2"/>
<name>A0A848ISW2_9BACT</name>
<evidence type="ECO:0000313" key="1">
    <source>
        <dbReference type="EMBL" id="NMM47543.1"/>
    </source>
</evidence>
<organism evidence="1 2">
    <name type="scientific">Marinigracilibium pacificum</name>
    <dbReference type="NCBI Taxonomy" id="2729599"/>
    <lineage>
        <taxon>Bacteria</taxon>
        <taxon>Pseudomonadati</taxon>
        <taxon>Bacteroidota</taxon>
        <taxon>Cytophagia</taxon>
        <taxon>Cytophagales</taxon>
        <taxon>Flammeovirgaceae</taxon>
        <taxon>Marinigracilibium</taxon>
    </lineage>
</organism>
<proteinExistence type="predicted"/>
<sequence length="157" mass="18586">MKVLSIVFISILLYFGSFGQNKTEITGKWVVQKAELPVRLNMTEDQREMMDLIITEFNRSSFEFDSKQQANFNIRLSDYYIYNAFWVYNEDSRTITIRDKNTKSCLMQIFVSPVFNNTMKFYVQQTPFVLTVKKVSDLEEINYSYNNKNEKYIAALP</sequence>
<reference evidence="1 2" key="1">
    <citation type="submission" date="2020-04" db="EMBL/GenBank/DDBJ databases">
        <title>Flammeovirgaceae bacterium KN852 isolated from deep sea.</title>
        <authorList>
            <person name="Zhang D.-C."/>
        </authorList>
    </citation>
    <scope>NUCLEOTIDE SEQUENCE [LARGE SCALE GENOMIC DNA]</scope>
    <source>
        <strain evidence="1 2">KN852</strain>
    </source>
</reference>